<keyword evidence="1 7" id="KW-0808">Transferase</keyword>
<gene>
    <name evidence="7" type="primary">pknD_1</name>
    <name evidence="7" type="ORF">Spa11_05670</name>
</gene>
<dbReference type="Gene3D" id="1.10.10.1320">
    <property type="entry name" value="Anti-sigma factor, zinc-finger domain"/>
    <property type="match status" value="1"/>
</dbReference>
<evidence type="ECO:0000313" key="8">
    <source>
        <dbReference type="Proteomes" id="UP000316426"/>
    </source>
</evidence>
<dbReference type="EC" id="2.7.11.1" evidence="7"/>
<feature type="domain" description="PAS" evidence="6">
    <location>
        <begin position="494"/>
        <end position="548"/>
    </location>
</feature>
<dbReference type="SUPFAM" id="SSF55785">
    <property type="entry name" value="PYP-like sensor domain (PAS domain)"/>
    <property type="match status" value="3"/>
</dbReference>
<protein>
    <submittedName>
        <fullName evidence="7">Serine/threonine-protein kinase PknD</fullName>
        <ecNumber evidence="7">2.7.11.1</ecNumber>
    </submittedName>
</protein>
<dbReference type="KEGG" id="bmei:Spa11_05670"/>
<feature type="domain" description="Protein kinase" evidence="5">
    <location>
        <begin position="182"/>
        <end position="468"/>
    </location>
</feature>
<organism evidence="7 8">
    <name type="scientific">Botrimarina mediterranea</name>
    <dbReference type="NCBI Taxonomy" id="2528022"/>
    <lineage>
        <taxon>Bacteria</taxon>
        <taxon>Pseudomonadati</taxon>
        <taxon>Planctomycetota</taxon>
        <taxon>Planctomycetia</taxon>
        <taxon>Pirellulales</taxon>
        <taxon>Lacipirellulaceae</taxon>
        <taxon>Botrimarina</taxon>
    </lineage>
</organism>
<dbReference type="Gene3D" id="1.10.510.10">
    <property type="entry name" value="Transferase(Phosphotransferase) domain 1"/>
    <property type="match status" value="1"/>
</dbReference>
<dbReference type="SMART" id="SM00220">
    <property type="entry name" value="S_TKc"/>
    <property type="match status" value="1"/>
</dbReference>
<dbReference type="EMBL" id="CP036349">
    <property type="protein sequence ID" value="QDV72392.1"/>
    <property type="molecule type" value="Genomic_DNA"/>
</dbReference>
<evidence type="ECO:0000256" key="4">
    <source>
        <dbReference type="ARBA" id="ARBA00022840"/>
    </source>
</evidence>
<dbReference type="NCBIfam" id="TIGR00229">
    <property type="entry name" value="sensory_box"/>
    <property type="match status" value="2"/>
</dbReference>
<dbReference type="InterPro" id="IPR013655">
    <property type="entry name" value="PAS_fold_3"/>
</dbReference>
<dbReference type="InterPro" id="IPR011009">
    <property type="entry name" value="Kinase-like_dom_sf"/>
</dbReference>
<dbReference type="PANTHER" id="PTHR43289">
    <property type="entry name" value="MITOGEN-ACTIVATED PROTEIN KINASE KINASE KINASE 20-RELATED"/>
    <property type="match status" value="1"/>
</dbReference>
<evidence type="ECO:0000313" key="7">
    <source>
        <dbReference type="EMBL" id="QDV72392.1"/>
    </source>
</evidence>
<dbReference type="InterPro" id="IPR000719">
    <property type="entry name" value="Prot_kinase_dom"/>
</dbReference>
<dbReference type="CDD" id="cd14014">
    <property type="entry name" value="STKc_PknB_like"/>
    <property type="match status" value="1"/>
</dbReference>
<keyword evidence="8" id="KW-1185">Reference proteome</keyword>
<feature type="domain" description="PAS" evidence="6">
    <location>
        <begin position="729"/>
        <end position="784"/>
    </location>
</feature>
<dbReference type="SUPFAM" id="SSF56112">
    <property type="entry name" value="Protein kinase-like (PK-like)"/>
    <property type="match status" value="1"/>
</dbReference>
<dbReference type="PANTHER" id="PTHR43289:SF6">
    <property type="entry name" value="SERINE_THREONINE-PROTEIN KINASE NEKL-3"/>
    <property type="match status" value="1"/>
</dbReference>
<dbReference type="GO" id="GO:0004674">
    <property type="term" value="F:protein serine/threonine kinase activity"/>
    <property type="evidence" value="ECO:0007669"/>
    <property type="project" value="UniProtKB-EC"/>
</dbReference>
<reference evidence="7 8" key="1">
    <citation type="submission" date="2019-02" db="EMBL/GenBank/DDBJ databases">
        <title>Deep-cultivation of Planctomycetes and their phenomic and genomic characterization uncovers novel biology.</title>
        <authorList>
            <person name="Wiegand S."/>
            <person name="Jogler M."/>
            <person name="Boedeker C."/>
            <person name="Pinto D."/>
            <person name="Vollmers J."/>
            <person name="Rivas-Marin E."/>
            <person name="Kohn T."/>
            <person name="Peeters S.H."/>
            <person name="Heuer A."/>
            <person name="Rast P."/>
            <person name="Oberbeckmann S."/>
            <person name="Bunk B."/>
            <person name="Jeske O."/>
            <person name="Meyerdierks A."/>
            <person name="Storesund J.E."/>
            <person name="Kallscheuer N."/>
            <person name="Luecker S."/>
            <person name="Lage O.M."/>
            <person name="Pohl T."/>
            <person name="Merkel B.J."/>
            <person name="Hornburger P."/>
            <person name="Mueller R.-W."/>
            <person name="Bruemmer F."/>
            <person name="Labrenz M."/>
            <person name="Spormann A.M."/>
            <person name="Op den Camp H."/>
            <person name="Overmann J."/>
            <person name="Amann R."/>
            <person name="Jetten M.S.M."/>
            <person name="Mascher T."/>
            <person name="Medema M.H."/>
            <person name="Devos D.P."/>
            <person name="Kaster A.-K."/>
            <person name="Ovreas L."/>
            <person name="Rohde M."/>
            <person name="Galperin M.Y."/>
            <person name="Jogler C."/>
        </authorList>
    </citation>
    <scope>NUCLEOTIDE SEQUENCE [LARGE SCALE GENOMIC DNA]</scope>
    <source>
        <strain evidence="7 8">Spa11</strain>
    </source>
</reference>
<keyword evidence="2" id="KW-0547">Nucleotide-binding</keyword>
<keyword evidence="4" id="KW-0067">ATP-binding</keyword>
<name>A0A518K3L3_9BACT</name>
<dbReference type="PROSITE" id="PS00108">
    <property type="entry name" value="PROTEIN_KINASE_ST"/>
    <property type="match status" value="1"/>
</dbReference>
<keyword evidence="3 7" id="KW-0418">Kinase</keyword>
<accession>A0A518K3L3</accession>
<evidence type="ECO:0000259" key="5">
    <source>
        <dbReference type="PROSITE" id="PS50011"/>
    </source>
</evidence>
<dbReference type="PROSITE" id="PS50011">
    <property type="entry name" value="PROTEIN_KINASE_DOM"/>
    <property type="match status" value="1"/>
</dbReference>
<dbReference type="Pfam" id="PF08447">
    <property type="entry name" value="PAS_3"/>
    <property type="match status" value="2"/>
</dbReference>
<evidence type="ECO:0000256" key="3">
    <source>
        <dbReference type="ARBA" id="ARBA00022777"/>
    </source>
</evidence>
<sequence>MTTNEEPGVARGVHPDDATLVSWVQGVLPVEAANRLESHIEACDECARRLEEVTAKPDPFLQKLRGAAGLSVTLPGADGPEETLADANLMFGALALQAGLVTAQQLADACVLWSSRGGKPLADLMVEQGWIDEAARNSVKTLLAAKAAPRHRVAAETISSRDPHGLDLNEAMSLTPLSNDRLRLLHLHSHGGIGQVWLAQDTVLGREVALKELLPELRGSKRHRERFLREARVAAQLSHPGTAPVYEYREEGGRCYYTMRFYSGRTLTEAIQQAHAEREKHDEADAFERLFPLIEQFLTVCDTIAYAHSKGIIHRDLKGENVVLGEFGEVTVIDWGLAKSIDDKEGSVALHRESTEPHKTIEGERLGTPGFMSPEQARGEQSLIDERTDVYGLSAVLYEILTSRPPFTGETANEVMHRVETQPPVRPSALHPSTPDDLEAICLKGLAKQKEDRYATASELSEAIRHWVTERLRKRQEFDRQARFYALSHDIFSAMDHQGYIQQVNPAYAKFFGYSDNDLPLGEHFSQRLHPDDMPLVSRRYNKAQRGESQGEAVLRFAGKDGVYRAGRFTLSTIPGDPMIYSVGRPVDEESERRRLTDERSRFFSLSHDLCVIYDEHFRIEQLNQALLDFLETDEDTMLGAEGLGCVHPEDKPAVQHHVDSVRDGGSAQDIVCRVITKRGKTHLTNWTLSRVPGEQTLYALGRPLDEQSERRRAHSARARFFTLSPNLFVISDERGRAAQVNPAWKERLGWEAEEIIGQPFHNFVHPDDIPTATRAARRALVREPVVDLDVRMRCKDGAYKTFTWMLTHAPGERANYGIGREVVTASPPQSMA</sequence>
<dbReference type="RefSeq" id="WP_145107079.1">
    <property type="nucleotide sequence ID" value="NZ_CP036349.1"/>
</dbReference>
<dbReference type="InterPro" id="IPR041916">
    <property type="entry name" value="Anti_sigma_zinc_sf"/>
</dbReference>
<evidence type="ECO:0000256" key="2">
    <source>
        <dbReference type="ARBA" id="ARBA00022741"/>
    </source>
</evidence>
<dbReference type="Proteomes" id="UP000316426">
    <property type="component" value="Chromosome"/>
</dbReference>
<evidence type="ECO:0000259" key="6">
    <source>
        <dbReference type="PROSITE" id="PS50112"/>
    </source>
</evidence>
<dbReference type="PROSITE" id="PS50112">
    <property type="entry name" value="PAS"/>
    <property type="match status" value="2"/>
</dbReference>
<dbReference type="SMART" id="SM00091">
    <property type="entry name" value="PAS"/>
    <property type="match status" value="3"/>
</dbReference>
<dbReference type="AlphaFoldDB" id="A0A518K3L3"/>
<dbReference type="InterPro" id="IPR008271">
    <property type="entry name" value="Ser/Thr_kinase_AS"/>
</dbReference>
<dbReference type="CDD" id="cd00130">
    <property type="entry name" value="PAS"/>
    <property type="match status" value="3"/>
</dbReference>
<dbReference type="Pfam" id="PF00069">
    <property type="entry name" value="Pkinase"/>
    <property type="match status" value="1"/>
</dbReference>
<dbReference type="InterPro" id="IPR035965">
    <property type="entry name" value="PAS-like_dom_sf"/>
</dbReference>
<dbReference type="InterPro" id="IPR000014">
    <property type="entry name" value="PAS"/>
</dbReference>
<dbReference type="GO" id="GO:0005524">
    <property type="term" value="F:ATP binding"/>
    <property type="evidence" value="ECO:0007669"/>
    <property type="project" value="UniProtKB-KW"/>
</dbReference>
<evidence type="ECO:0000256" key="1">
    <source>
        <dbReference type="ARBA" id="ARBA00022679"/>
    </source>
</evidence>
<dbReference type="Gene3D" id="3.30.200.20">
    <property type="entry name" value="Phosphorylase Kinase, domain 1"/>
    <property type="match status" value="1"/>
</dbReference>
<dbReference type="Gene3D" id="3.30.450.20">
    <property type="entry name" value="PAS domain"/>
    <property type="match status" value="3"/>
</dbReference>
<proteinExistence type="predicted"/>